<reference evidence="1 2" key="1">
    <citation type="submission" date="2013-05" db="EMBL/GenBank/DDBJ databases">
        <title>Genome assembly of Chondromyces apiculatus DSM 436.</title>
        <authorList>
            <person name="Sharma G."/>
            <person name="Khatri I."/>
            <person name="Kaur C."/>
            <person name="Mayilraj S."/>
            <person name="Subramanian S."/>
        </authorList>
    </citation>
    <scope>NUCLEOTIDE SEQUENCE [LARGE SCALE GENOMIC DNA]</scope>
    <source>
        <strain evidence="1 2">DSM 436</strain>
    </source>
</reference>
<organism evidence="1 2">
    <name type="scientific">Chondromyces apiculatus DSM 436</name>
    <dbReference type="NCBI Taxonomy" id="1192034"/>
    <lineage>
        <taxon>Bacteria</taxon>
        <taxon>Pseudomonadati</taxon>
        <taxon>Myxococcota</taxon>
        <taxon>Polyangia</taxon>
        <taxon>Polyangiales</taxon>
        <taxon>Polyangiaceae</taxon>
        <taxon>Chondromyces</taxon>
    </lineage>
</organism>
<gene>
    <name evidence="1" type="ORF">CAP_1298</name>
</gene>
<dbReference type="RefSeq" id="WP_052374642.1">
    <property type="nucleotide sequence ID" value="NZ_ASRX01000013.1"/>
</dbReference>
<comment type="caution">
    <text evidence="1">The sequence shown here is derived from an EMBL/GenBank/DDBJ whole genome shotgun (WGS) entry which is preliminary data.</text>
</comment>
<proteinExistence type="predicted"/>
<keyword evidence="2" id="KW-1185">Reference proteome</keyword>
<protein>
    <submittedName>
        <fullName evidence="1">Uncharacterized protein</fullName>
    </submittedName>
</protein>
<name>A0A017TCV7_9BACT</name>
<sequence>MKQLQLPPGDADANRRTLALRVKALEARVASARATADKYMDAAASMVRHPFWDERRHARLVEIGQHHALAWCDAALELRDDRRALALGCPCDGCVTCVCSFDPPMLRGLCRRCGGVPAVAARRRVAEPHPSPLLRDEASAWARRAISELQELLEGGALPLGECPPGHERCPDCVSCVCAIAPEDVGSGGRCVSCGGRPVLHAAGDPHPAPDLTATERARVERLILQWRAAPRAALDLGTCELGGAGGGVLMVLTGADGVLGEAESGVTELGDLASQLVPWVRGGRARLRLSVELLDGRKVQR</sequence>
<dbReference type="Proteomes" id="UP000019678">
    <property type="component" value="Unassembled WGS sequence"/>
</dbReference>
<dbReference type="AlphaFoldDB" id="A0A017TCV7"/>
<evidence type="ECO:0000313" key="2">
    <source>
        <dbReference type="Proteomes" id="UP000019678"/>
    </source>
</evidence>
<accession>A0A017TCV7</accession>
<dbReference type="EMBL" id="ASRX01000013">
    <property type="protein sequence ID" value="EYF07039.1"/>
    <property type="molecule type" value="Genomic_DNA"/>
</dbReference>
<dbReference type="STRING" id="1192034.CAP_1298"/>
<evidence type="ECO:0000313" key="1">
    <source>
        <dbReference type="EMBL" id="EYF07039.1"/>
    </source>
</evidence>